<dbReference type="Gene3D" id="3.60.10.10">
    <property type="entry name" value="Endonuclease/exonuclease/phosphatase"/>
    <property type="match status" value="1"/>
</dbReference>
<dbReference type="InterPro" id="IPR001322">
    <property type="entry name" value="Lamin_tail_dom"/>
</dbReference>
<feature type="transmembrane region" description="Helical" evidence="2">
    <location>
        <begin position="39"/>
        <end position="58"/>
    </location>
</feature>
<evidence type="ECO:0000256" key="1">
    <source>
        <dbReference type="ARBA" id="ARBA00022729"/>
    </source>
</evidence>
<feature type="domain" description="SLH" evidence="3">
    <location>
        <begin position="924"/>
        <end position="990"/>
    </location>
</feature>
<feature type="domain" description="LTD" evidence="4">
    <location>
        <begin position="52"/>
        <end position="173"/>
    </location>
</feature>
<keyword evidence="2" id="KW-1133">Transmembrane helix</keyword>
<evidence type="ECO:0000313" key="6">
    <source>
        <dbReference type="Proteomes" id="UP001426770"/>
    </source>
</evidence>
<dbReference type="InterPro" id="IPR001119">
    <property type="entry name" value="SLH_dom"/>
</dbReference>
<dbReference type="PANTHER" id="PTHR42834:SF1">
    <property type="entry name" value="ENDONUCLEASE_EXONUCLEASE_PHOSPHATASE FAMILY PROTEIN (AFU_ORTHOLOGUE AFUA_3G09210)"/>
    <property type="match status" value="1"/>
</dbReference>
<dbReference type="InterPro" id="IPR036691">
    <property type="entry name" value="Endo/exonu/phosph_ase_sf"/>
</dbReference>
<keyword evidence="6" id="KW-1185">Reference proteome</keyword>
<dbReference type="SUPFAM" id="SSF56219">
    <property type="entry name" value="DNase I-like"/>
    <property type="match status" value="1"/>
</dbReference>
<reference evidence="5 6" key="1">
    <citation type="submission" date="2024-02" db="EMBL/GenBank/DDBJ databases">
        <title>Lysinimicrobium sediminis NBRC 112286.</title>
        <authorList>
            <person name="Ichikawa N."/>
            <person name="Katano-Makiyama Y."/>
            <person name="Hidaka K."/>
        </authorList>
    </citation>
    <scope>NUCLEOTIDE SEQUENCE [LARGE SCALE GENOMIC DNA]</scope>
    <source>
        <strain evidence="5 6">NBRC 112286</strain>
    </source>
</reference>
<dbReference type="EMBL" id="BAABRR010000007">
    <property type="protein sequence ID" value="GAA5519116.1"/>
    <property type="molecule type" value="Genomic_DNA"/>
</dbReference>
<dbReference type="Pfam" id="PF03372">
    <property type="entry name" value="Exo_endo_phos"/>
    <property type="match status" value="1"/>
</dbReference>
<dbReference type="PANTHER" id="PTHR42834">
    <property type="entry name" value="ENDONUCLEASE/EXONUCLEASE/PHOSPHATASE FAMILY PROTEIN (AFU_ORTHOLOGUE AFUA_3G09210)"/>
    <property type="match status" value="1"/>
</dbReference>
<dbReference type="CDD" id="cd10283">
    <property type="entry name" value="MnuA_DNase1-like"/>
    <property type="match status" value="1"/>
</dbReference>
<keyword evidence="2" id="KW-0472">Membrane</keyword>
<dbReference type="PROSITE" id="PS51272">
    <property type="entry name" value="SLH"/>
    <property type="match status" value="3"/>
</dbReference>
<organism evidence="5 6">
    <name type="scientific">Demequina sediminis</name>
    <dbReference type="NCBI Taxonomy" id="1930058"/>
    <lineage>
        <taxon>Bacteria</taxon>
        <taxon>Bacillati</taxon>
        <taxon>Actinomycetota</taxon>
        <taxon>Actinomycetes</taxon>
        <taxon>Micrococcales</taxon>
        <taxon>Demequinaceae</taxon>
        <taxon>Demequina</taxon>
    </lineage>
</organism>
<dbReference type="Pfam" id="PF00932">
    <property type="entry name" value="LTD"/>
    <property type="match status" value="1"/>
</dbReference>
<dbReference type="Proteomes" id="UP001426770">
    <property type="component" value="Unassembled WGS sequence"/>
</dbReference>
<dbReference type="Pfam" id="PF13205">
    <property type="entry name" value="Big_5"/>
    <property type="match status" value="1"/>
</dbReference>
<dbReference type="NCBIfam" id="NF033681">
    <property type="entry name" value="ExeM_NucH_DNase"/>
    <property type="match status" value="1"/>
</dbReference>
<keyword evidence="1" id="KW-0732">Signal</keyword>
<dbReference type="CDD" id="cd04486">
    <property type="entry name" value="YhcR_OBF_like"/>
    <property type="match status" value="1"/>
</dbReference>
<comment type="caution">
    <text evidence="5">The sequence shown here is derived from an EMBL/GenBank/DDBJ whole genome shotgun (WGS) entry which is preliminary data.</text>
</comment>
<feature type="domain" description="SLH" evidence="3">
    <location>
        <begin position="995"/>
        <end position="1061"/>
    </location>
</feature>
<proteinExistence type="predicted"/>
<protein>
    <recommendedName>
        <fullName evidence="7">ExeM/NucH family extracellular endonuclease</fullName>
    </recommendedName>
</protein>
<dbReference type="InterPro" id="IPR005135">
    <property type="entry name" value="Endo/exonuclease/phosphatase"/>
</dbReference>
<evidence type="ECO:0000313" key="5">
    <source>
        <dbReference type="EMBL" id="GAA5519116.1"/>
    </source>
</evidence>
<evidence type="ECO:0008006" key="7">
    <source>
        <dbReference type="Google" id="ProtNLM"/>
    </source>
</evidence>
<gene>
    <name evidence="5" type="ORF">Lsed01_01554</name>
</gene>
<dbReference type="InterPro" id="IPR047971">
    <property type="entry name" value="ExeM-like"/>
</dbReference>
<accession>A0ABP9WJ51</accession>
<name>A0ABP9WJ51_9MICO</name>
<evidence type="ECO:0000259" key="4">
    <source>
        <dbReference type="PROSITE" id="PS51841"/>
    </source>
</evidence>
<keyword evidence="2" id="KW-0812">Transmembrane</keyword>
<dbReference type="InterPro" id="IPR032812">
    <property type="entry name" value="SbsA_Ig"/>
</dbReference>
<feature type="domain" description="SLH" evidence="3">
    <location>
        <begin position="1066"/>
        <end position="1125"/>
    </location>
</feature>
<sequence>MSSRFHPAISRLPWAFGHQVSTVERSPYQVERFPMHRRILAPGLIAALAVSTVVAVPAQAATTDLFISEYVEGSASNKAVEIYNGTADAVDLSAYTLELYSNGAATASVTTLAGTLAAGDVHVVVNGSAGAALAALGDQTGGATNFNGDDALILRHGETVIDSFGLVGVDPGTEWTGGGADDTLRRKATVCEGDTVTSDAFDVAVEWDSFAQDTFDGLGAHTSTCSGEPPVDVPPTVTSIVPADGAVGVLPGVAPVVTFSEPVAVDDAFALICGEDDLALTTTGGPTAYTVTPAAPLEANAECTFTVDAGRVTDVDGEPDLLAASASATFTVLGDPTPISAVQGATDTSPLAGQTVLIEGVVVGDYEGPSPALRGFYVQSRDADADADPATSEGIFVFNGNDDSVTLGDEVAVVGVVAEYQGQTQLGSVSSIEVLSHDAPVTPAQVSLPFAAATDAEAFEGMSVEFAQPLFVTEMYLLGRFGEVTVSGTARLDQPTAVVAPGDEANALQALNNLNKIKVDDSLNSQNPDPLVFGRGGQPLSASNTLRGGDTVTGLTGVMTYTWAGNSASGNAWRVRPAAELPDFEAVNERPTAAPEVGGDVKVSAFNVLNYFLTLDEGTPVCGPDGFEQDCRGAETPEELERQTAKLVAALEALDADVIGIMEMENSTGVEPLAALADALNEAIGSDDYSYVDTGVVGTDTIRVGFLYDTTAVAEVGDFAVLDSAVDPRFDDDRNRPSIAQTFEESATGETFTVVANHWKSKGSCAASGPDADQGDGASCWNATRTAGAEALVDWLGTDPTGVADEDVIIMGDLNSYGQEDPIQVLREAGYVELGGGDYSYVFDGQWGSLDYAFASSTMAEQVTDSAHLHINADEPSVLDYNTNFKSASQIESLFAPDMYRTSDHDPVLIGLDLTAPAAPEFTDVSADPASPLYSEHAEAIAWMAAEGISTGWVTEDGTEFRPLAHAKRDALAAFLYRAAGEPDFDMPAQSPFVDVSSDPSSPHYTEHWEAITWMAVTGLSQGYETAAGVEYRPLSRVTRDAVASFLYRANGEPEFDMPTEGPFVDVSADPASSVFSEHAVAIAWMGETGLSTGWETPAGAEFRPVSPITRDAIAAFLFRLDGLR</sequence>
<evidence type="ECO:0000259" key="3">
    <source>
        <dbReference type="PROSITE" id="PS51272"/>
    </source>
</evidence>
<dbReference type="PROSITE" id="PS51841">
    <property type="entry name" value="LTD"/>
    <property type="match status" value="1"/>
</dbReference>
<evidence type="ECO:0000256" key="2">
    <source>
        <dbReference type="SAM" id="Phobius"/>
    </source>
</evidence>